<evidence type="ECO:0008006" key="3">
    <source>
        <dbReference type="Google" id="ProtNLM"/>
    </source>
</evidence>
<sequence length="816" mass="88662">MMDSMHLEFPTRSRRNQSPKIRFTEMYPFFDSSFTSSLSLDSMILGITIVLLLFITSATPDVFHDAYVDLRTEIASFHTNQNNISNENVVCLGNKIYHTESLVFTSTCMNLVGEDGTKLVHSSSLSLNPSTQNGENWKTTVNKMDMGSILVLQNSSMSLESIWMKMNENTKSSLSPHRHSSSSGQAHHLSTIVGSELSLTSCGLTVSSESSGFLIGSDPSFGDQSSISLRRCQILVKDGNMRPLTKILSSGLSTSIAISVSSLSLDSFKIISGNSLLFDVCSSKSGDIRNCEVLSSLTSSSFRNLTSTRTGPLQMPSRLYQQNHGLTITETVGALQGTILQDHNFGGSHLCVNTTFSACRSSFPTFTDITDIPGLSRFFVEARKHKLTPFDFVGQTTTRHIFWSQLKPEDKKPDQYWYPTPYAPITFSDCTFTDLVDETEDAKFAGGAALHLLTTSPLLVNGCVFTNCRTMKGSGGAILVQYREQYPDQVRVETSTFKNCSSRSSLGGAVCMRPPVRLEVVSCTFESCSALVGTGGSIYALSCAVSLSTFKDNRAQTGGGLACDNDLTLHFCHFEGNRAIFDPDFNGTVPSDHLYPLFGISFSDVHWEAQSDLLFVRSDGTENAHCTLYEPCSLLSTAVSLAPVDDSVEVQVGTGSFGSAIVSDSQQITLNGFFTETDHQTTPPTTSFSIEVKDDSSLTIDTFTLSPLVGKPLVTIPSGATDPEITMIHLRLSGSGITAIPFDFRAGTVTLQCSCFESLSDIQCSLISVAGSTSLTISSCYFIDIEIEASVIDVDAGILQVDSTHFRHVNRHVLPL</sequence>
<accession>A0ABQ9XME2</accession>
<name>A0ABQ9XME2_9EUKA</name>
<dbReference type="InterPro" id="IPR011050">
    <property type="entry name" value="Pectin_lyase_fold/virulence"/>
</dbReference>
<protein>
    <recommendedName>
        <fullName evidence="3">Right handed beta helix domain-containing protein</fullName>
    </recommendedName>
</protein>
<comment type="caution">
    <text evidence="1">The sequence shown here is derived from an EMBL/GenBank/DDBJ whole genome shotgun (WGS) entry which is preliminary data.</text>
</comment>
<proteinExistence type="predicted"/>
<evidence type="ECO:0000313" key="2">
    <source>
        <dbReference type="Proteomes" id="UP001281761"/>
    </source>
</evidence>
<dbReference type="Proteomes" id="UP001281761">
    <property type="component" value="Unassembled WGS sequence"/>
</dbReference>
<evidence type="ECO:0000313" key="1">
    <source>
        <dbReference type="EMBL" id="KAK2953221.1"/>
    </source>
</evidence>
<reference evidence="1 2" key="1">
    <citation type="journal article" date="2022" name="bioRxiv">
        <title>Genomics of Preaxostyla Flagellates Illuminates Evolutionary Transitions and the Path Towards Mitochondrial Loss.</title>
        <authorList>
            <person name="Novak L.V.F."/>
            <person name="Treitli S.C."/>
            <person name="Pyrih J."/>
            <person name="Halakuc P."/>
            <person name="Pipaliya S.V."/>
            <person name="Vacek V."/>
            <person name="Brzon O."/>
            <person name="Soukal P."/>
            <person name="Eme L."/>
            <person name="Dacks J.B."/>
            <person name="Karnkowska A."/>
            <person name="Elias M."/>
            <person name="Hampl V."/>
        </authorList>
    </citation>
    <scope>NUCLEOTIDE SEQUENCE [LARGE SCALE GENOMIC DNA]</scope>
    <source>
        <strain evidence="1">NAU3</strain>
        <tissue evidence="1">Gut</tissue>
    </source>
</reference>
<dbReference type="SUPFAM" id="SSF51126">
    <property type="entry name" value="Pectin lyase-like"/>
    <property type="match status" value="1"/>
</dbReference>
<dbReference type="EMBL" id="JARBJD010000094">
    <property type="protein sequence ID" value="KAK2953221.1"/>
    <property type="molecule type" value="Genomic_DNA"/>
</dbReference>
<keyword evidence="2" id="KW-1185">Reference proteome</keyword>
<gene>
    <name evidence="1" type="ORF">BLNAU_11847</name>
</gene>
<organism evidence="1 2">
    <name type="scientific">Blattamonas nauphoetae</name>
    <dbReference type="NCBI Taxonomy" id="2049346"/>
    <lineage>
        <taxon>Eukaryota</taxon>
        <taxon>Metamonada</taxon>
        <taxon>Preaxostyla</taxon>
        <taxon>Oxymonadida</taxon>
        <taxon>Blattamonas</taxon>
    </lineage>
</organism>